<evidence type="ECO:0000256" key="1">
    <source>
        <dbReference type="SAM" id="Coils"/>
    </source>
</evidence>
<organism evidence="2 3">
    <name type="scientific">Desulfomarina profundi</name>
    <dbReference type="NCBI Taxonomy" id="2772557"/>
    <lineage>
        <taxon>Bacteria</taxon>
        <taxon>Pseudomonadati</taxon>
        <taxon>Thermodesulfobacteriota</taxon>
        <taxon>Desulfobulbia</taxon>
        <taxon>Desulfobulbales</taxon>
        <taxon>Desulfobulbaceae</taxon>
        <taxon>Desulfomarina</taxon>
    </lineage>
</organism>
<dbReference type="Pfam" id="PF11172">
    <property type="entry name" value="DUF2959"/>
    <property type="match status" value="1"/>
</dbReference>
<feature type="coiled-coil region" evidence="1">
    <location>
        <begin position="42"/>
        <end position="121"/>
    </location>
</feature>
<evidence type="ECO:0000313" key="3">
    <source>
        <dbReference type="Proteomes" id="UP000826725"/>
    </source>
</evidence>
<name>A0A8D5JT07_9BACT</name>
<gene>
    <name evidence="2" type="ORF">DGMP_33690</name>
</gene>
<evidence type="ECO:0000313" key="2">
    <source>
        <dbReference type="EMBL" id="BCL62676.1"/>
    </source>
</evidence>
<dbReference type="InterPro" id="IPR021342">
    <property type="entry name" value="DUF2959"/>
</dbReference>
<keyword evidence="1" id="KW-0175">Coiled coil</keyword>
<dbReference type="AlphaFoldDB" id="A0A8D5JT07"/>
<accession>A0A8D5JT07</accession>
<reference evidence="2" key="1">
    <citation type="submission" date="2020-09" db="EMBL/GenBank/DDBJ databases">
        <title>Desulfogranum mesoprofundum gen. nov., sp. nov., a novel mesophilic, sulfate-reducing chemolithoautotroph isolated from a deep-sea hydrothermal vent chimney in the Suiyo Seamount.</title>
        <authorList>
            <person name="Hashimoto Y."/>
            <person name="Nakagawa S."/>
        </authorList>
    </citation>
    <scope>NUCLEOTIDE SEQUENCE</scope>
    <source>
        <strain evidence="2">KT2</strain>
    </source>
</reference>
<dbReference type="KEGG" id="dbk:DGMP_33690"/>
<protein>
    <submittedName>
        <fullName evidence="2">DUF2959 domain-containing protein</fullName>
    </submittedName>
</protein>
<dbReference type="EMBL" id="AP024086">
    <property type="protein sequence ID" value="BCL62676.1"/>
    <property type="molecule type" value="Genomic_DNA"/>
</dbReference>
<keyword evidence="3" id="KW-1185">Reference proteome</keyword>
<sequence length="185" mass="21378">MGIHKRDIMVDRVKAARDTQAAAQEQFKSALEQFDSVVKLKETDLKKAYNNLNREYEASEDIAEKVSSRIEKIEDVADALFNEWEEELALYKSRELRRSSKEQLTKTRQKYREMLRSMRKAEASMEPVLAIFRDNVLFLKHNLNAQAIGSLHGEFANLKGEIENLISKMNHAIESSNKFIAEIKS</sequence>
<proteinExistence type="predicted"/>
<dbReference type="Proteomes" id="UP000826725">
    <property type="component" value="Chromosome"/>
</dbReference>